<evidence type="ECO:0000256" key="1">
    <source>
        <dbReference type="ARBA" id="ARBA00004123"/>
    </source>
</evidence>
<protein>
    <submittedName>
        <fullName evidence="11">Cysteine/serine-rich nuclear protein 1</fullName>
    </submittedName>
</protein>
<dbReference type="Pfam" id="PF16019">
    <property type="entry name" value="CSRNP_N"/>
    <property type="match status" value="1"/>
</dbReference>
<reference evidence="11" key="3">
    <citation type="submission" date="2025-09" db="UniProtKB">
        <authorList>
            <consortium name="Ensembl"/>
        </authorList>
    </citation>
    <scope>IDENTIFICATION</scope>
</reference>
<feature type="domain" description="Cysteine/serine-rich nuclear protein N-terminal" evidence="10">
    <location>
        <begin position="237"/>
        <end position="456"/>
    </location>
</feature>
<proteinExistence type="inferred from homology"/>
<sequence length="628" mass="70025">MDPTEVTSDNGNEDFDKTPKILFSKQKFDENLNEIEKNDPSESNLDCFIQSEASTTTNSGHCDVINDDLSKSFAEKCKKTEVSDLNENIVNSNSGKVEAISNTTPAVHSGLSIEINDISLKVEKSSKKMPENSYAYTNNSEEQTLTNEEKLGVKHTLDNGVEDLGVSEELSAESFNSNPSPNSNDELSLDSGIVSLDDQEADKMNPNEMNPSNNRKRLRSSLVSDQSAKRERKLLGKKVMFEKVKIFFFPRKQSFITVPSQGGSTLGMDLKHNGFKELTLEQHKISIARRRRLAIKEHDRQQRIESKLRQLRQTYPNHEHGDLISMIDEPELVESDSSSDEIDQPENDDYFFLQPIPTKKRRFMLRMSGVQKIDSEEKLTNRLTRESREVCGCDCVGVCSPATCQCSIAGIPCQVDRESFPCGCLESGCSNNSGRVEFDASRVRNHYLKTMGRLRIVSSGILPQDTLAVPTTALYSPYVESMIMTSQSQNNGQVNHHNYTQDKHCHQVAESWSNHTEEVESNTIRFTAPENISSRFESQFYGSTRTSPLQGGSEQRMKLEPIASFLSTTNQKPASNNKEFILDVIGQPSHTQPTNHAAPNVTYCGASPTQDCAIVGVASSQNQDSVTA</sequence>
<evidence type="ECO:0000256" key="6">
    <source>
        <dbReference type="ARBA" id="ARBA00023159"/>
    </source>
</evidence>
<keyword evidence="6" id="KW-0010">Activator</keyword>
<evidence type="ECO:0000256" key="5">
    <source>
        <dbReference type="ARBA" id="ARBA00023125"/>
    </source>
</evidence>
<dbReference type="GO" id="GO:0006915">
    <property type="term" value="P:apoptotic process"/>
    <property type="evidence" value="ECO:0007669"/>
    <property type="project" value="UniProtKB-KW"/>
</dbReference>
<evidence type="ECO:0000256" key="9">
    <source>
        <dbReference type="SAM" id="MobiDB-lite"/>
    </source>
</evidence>
<dbReference type="PANTHER" id="PTHR13580:SF9">
    <property type="entry name" value="AXIN1 UP-REGULATED 1, ISOFORM A"/>
    <property type="match status" value="1"/>
</dbReference>
<evidence type="ECO:0000256" key="7">
    <source>
        <dbReference type="ARBA" id="ARBA00023163"/>
    </source>
</evidence>
<organism evidence="11 12">
    <name type="scientific">Ciona intestinalis</name>
    <name type="common">Transparent sea squirt</name>
    <name type="synonym">Ascidia intestinalis</name>
    <dbReference type="NCBI Taxonomy" id="7719"/>
    <lineage>
        <taxon>Eukaryota</taxon>
        <taxon>Metazoa</taxon>
        <taxon>Chordata</taxon>
        <taxon>Tunicata</taxon>
        <taxon>Ascidiacea</taxon>
        <taxon>Phlebobranchia</taxon>
        <taxon>Cionidae</taxon>
        <taxon>Ciona</taxon>
    </lineage>
</organism>
<dbReference type="GO" id="GO:0006357">
    <property type="term" value="P:regulation of transcription by RNA polymerase II"/>
    <property type="evidence" value="ECO:0000318"/>
    <property type="project" value="GO_Central"/>
</dbReference>
<feature type="region of interest" description="Disordered" evidence="9">
    <location>
        <begin position="1"/>
        <end position="20"/>
    </location>
</feature>
<keyword evidence="5" id="KW-0238">DNA-binding</keyword>
<feature type="compositionally biased region" description="Polar residues" evidence="9">
    <location>
        <begin position="1"/>
        <end position="10"/>
    </location>
</feature>
<dbReference type="HOGENOM" id="CLU_435420_0_0_1"/>
<evidence type="ECO:0000256" key="8">
    <source>
        <dbReference type="ARBA" id="ARBA00023242"/>
    </source>
</evidence>
<dbReference type="InterPro" id="IPR031972">
    <property type="entry name" value="CSRNP_N"/>
</dbReference>
<dbReference type="RefSeq" id="XP_002128379.1">
    <property type="nucleotide sequence ID" value="XM_002128343.5"/>
</dbReference>
<dbReference type="GeneTree" id="ENSGT00950000183072"/>
<dbReference type="KEGG" id="cin:100175204"/>
<keyword evidence="8" id="KW-0539">Nucleus</keyword>
<dbReference type="InterPro" id="IPR023260">
    <property type="entry name" value="Cys/Ser-rich_nuc_prot"/>
</dbReference>
<feature type="compositionally biased region" description="Low complexity" evidence="9">
    <location>
        <begin position="174"/>
        <end position="184"/>
    </location>
</feature>
<dbReference type="OMA" id="CQVDRES"/>
<accession>A0A1W2WFT3</accession>
<dbReference type="GO" id="GO:0005634">
    <property type="term" value="C:nucleus"/>
    <property type="evidence" value="ECO:0000318"/>
    <property type="project" value="GO_Central"/>
</dbReference>
<comment type="similarity">
    <text evidence="2">Belongs to the AXUD1 family.</text>
</comment>
<dbReference type="GO" id="GO:0043565">
    <property type="term" value="F:sequence-specific DNA binding"/>
    <property type="evidence" value="ECO:0000318"/>
    <property type="project" value="GO_Central"/>
</dbReference>
<reference evidence="12" key="1">
    <citation type="journal article" date="2002" name="Science">
        <title>The draft genome of Ciona intestinalis: insights into chordate and vertebrate origins.</title>
        <authorList>
            <person name="Dehal P."/>
            <person name="Satou Y."/>
            <person name="Campbell R.K."/>
            <person name="Chapman J."/>
            <person name="Degnan B."/>
            <person name="De Tomaso A."/>
            <person name="Davidson B."/>
            <person name="Di Gregorio A."/>
            <person name="Gelpke M."/>
            <person name="Goodstein D.M."/>
            <person name="Harafuji N."/>
            <person name="Hastings K.E."/>
            <person name="Ho I."/>
            <person name="Hotta K."/>
            <person name="Huang W."/>
            <person name="Kawashima T."/>
            <person name="Lemaire P."/>
            <person name="Martinez D."/>
            <person name="Meinertzhagen I.A."/>
            <person name="Necula S."/>
            <person name="Nonaka M."/>
            <person name="Putnam N."/>
            <person name="Rash S."/>
            <person name="Saiga H."/>
            <person name="Satake M."/>
            <person name="Terry A."/>
            <person name="Yamada L."/>
            <person name="Wang H.G."/>
            <person name="Awazu S."/>
            <person name="Azumi K."/>
            <person name="Boore J."/>
            <person name="Branno M."/>
            <person name="Chin-Bow S."/>
            <person name="DeSantis R."/>
            <person name="Doyle S."/>
            <person name="Francino P."/>
            <person name="Keys D.N."/>
            <person name="Haga S."/>
            <person name="Hayashi H."/>
            <person name="Hino K."/>
            <person name="Imai K.S."/>
            <person name="Inaba K."/>
            <person name="Kano S."/>
            <person name="Kobayashi K."/>
            <person name="Kobayashi M."/>
            <person name="Lee B.I."/>
            <person name="Makabe K.W."/>
            <person name="Manohar C."/>
            <person name="Matassi G."/>
            <person name="Medina M."/>
            <person name="Mochizuki Y."/>
            <person name="Mount S."/>
            <person name="Morishita T."/>
            <person name="Miura S."/>
            <person name="Nakayama A."/>
            <person name="Nishizaka S."/>
            <person name="Nomoto H."/>
            <person name="Ohta F."/>
            <person name="Oishi K."/>
            <person name="Rigoutsos I."/>
            <person name="Sano M."/>
            <person name="Sasaki A."/>
            <person name="Sasakura Y."/>
            <person name="Shoguchi E."/>
            <person name="Shin-i T."/>
            <person name="Spagnuolo A."/>
            <person name="Stainier D."/>
            <person name="Suzuki M.M."/>
            <person name="Tassy O."/>
            <person name="Takatori N."/>
            <person name="Tokuoka M."/>
            <person name="Yagi K."/>
            <person name="Yoshizaki F."/>
            <person name="Wada S."/>
            <person name="Zhang C."/>
            <person name="Hyatt P.D."/>
            <person name="Larimer F."/>
            <person name="Detter C."/>
            <person name="Doggett N."/>
            <person name="Glavina T."/>
            <person name="Hawkins T."/>
            <person name="Richardson P."/>
            <person name="Lucas S."/>
            <person name="Kohara Y."/>
            <person name="Levine M."/>
            <person name="Satoh N."/>
            <person name="Rokhsar D.S."/>
        </authorList>
    </citation>
    <scope>NUCLEOTIDE SEQUENCE [LARGE SCALE GENOMIC DNA]</scope>
</reference>
<keyword evidence="12" id="KW-1185">Reference proteome</keyword>
<dbReference type="GeneID" id="100175204"/>
<keyword evidence="4" id="KW-0805">Transcription regulation</keyword>
<feature type="region of interest" description="Disordered" evidence="9">
    <location>
        <begin position="200"/>
        <end position="229"/>
    </location>
</feature>
<dbReference type="STRING" id="7719.ENSCINP00000008939"/>
<dbReference type="PRINTS" id="PR02031">
    <property type="entry name" value="CYSSERRICHNP"/>
</dbReference>
<keyword evidence="7" id="KW-0804">Transcription</keyword>
<evidence type="ECO:0000256" key="4">
    <source>
        <dbReference type="ARBA" id="ARBA00023015"/>
    </source>
</evidence>
<dbReference type="GO" id="GO:0000981">
    <property type="term" value="F:DNA-binding transcription factor activity, RNA polymerase II-specific"/>
    <property type="evidence" value="ECO:0000318"/>
    <property type="project" value="GO_Central"/>
</dbReference>
<reference evidence="11" key="2">
    <citation type="submission" date="2025-08" db="UniProtKB">
        <authorList>
            <consortium name="Ensembl"/>
        </authorList>
    </citation>
    <scope>IDENTIFICATION</scope>
</reference>
<dbReference type="Proteomes" id="UP000008144">
    <property type="component" value="Unassembled WGS sequence"/>
</dbReference>
<accession>F7BNT4</accession>
<keyword evidence="3" id="KW-0053">Apoptosis</keyword>
<evidence type="ECO:0000259" key="10">
    <source>
        <dbReference type="Pfam" id="PF16019"/>
    </source>
</evidence>
<dbReference type="OrthoDB" id="5946974at2759"/>
<dbReference type="Ensembl" id="ENSCINT00000008939.3">
    <property type="protein sequence ID" value="ENSCINP00000008939.3"/>
    <property type="gene ID" value="ENSCING00000004321.3"/>
</dbReference>
<evidence type="ECO:0000313" key="11">
    <source>
        <dbReference type="Ensembl" id="ENSCINP00000008939.3"/>
    </source>
</evidence>
<evidence type="ECO:0000256" key="3">
    <source>
        <dbReference type="ARBA" id="ARBA00022703"/>
    </source>
</evidence>
<comment type="subcellular location">
    <subcellularLocation>
        <location evidence="1">Nucleus</location>
    </subcellularLocation>
</comment>
<gene>
    <name evidence="11" type="primary">LOC100175204</name>
</gene>
<evidence type="ECO:0000256" key="2">
    <source>
        <dbReference type="ARBA" id="ARBA00008548"/>
    </source>
</evidence>
<dbReference type="InParanoid" id="F7BNT4"/>
<dbReference type="AlphaFoldDB" id="F7BNT4"/>
<dbReference type="PANTHER" id="PTHR13580">
    <property type="entry name" value="TGF-BETA INDUCED APOPTOSIS PROTEIN"/>
    <property type="match status" value="1"/>
</dbReference>
<feature type="region of interest" description="Disordered" evidence="9">
    <location>
        <begin position="170"/>
        <end position="189"/>
    </location>
</feature>
<evidence type="ECO:0000313" key="12">
    <source>
        <dbReference type="Proteomes" id="UP000008144"/>
    </source>
</evidence>
<name>F7BNT4_CIOIN</name>